<feature type="region of interest" description="Disordered" evidence="10">
    <location>
        <begin position="30"/>
        <end position="92"/>
    </location>
</feature>
<evidence type="ECO:0000256" key="12">
    <source>
        <dbReference type="SAM" id="SignalP"/>
    </source>
</evidence>
<dbReference type="PRINTS" id="PR00725">
    <property type="entry name" value="DADACBPTASE1"/>
</dbReference>
<dbReference type="HOGENOM" id="CLU_027070_3_0_11"/>
<evidence type="ECO:0000256" key="2">
    <source>
        <dbReference type="ARBA" id="ARBA00022729"/>
    </source>
</evidence>
<dbReference type="EMBL" id="CM001440">
    <property type="protein sequence ID" value="EHR59560.1"/>
    <property type="molecule type" value="Genomic_DNA"/>
</dbReference>
<organism evidence="14 15">
    <name type="scientific">Saccharomonospora cyanea NA-134</name>
    <dbReference type="NCBI Taxonomy" id="882082"/>
    <lineage>
        <taxon>Bacteria</taxon>
        <taxon>Bacillati</taxon>
        <taxon>Actinomycetota</taxon>
        <taxon>Actinomycetes</taxon>
        <taxon>Pseudonocardiales</taxon>
        <taxon>Pseudonocardiaceae</taxon>
        <taxon>Saccharomonospora</taxon>
    </lineage>
</organism>
<sequence>MRSTTRIRTVLVVLVTAALTALTTFVATPPSEALAKQPSTACPNRTLPPSPVDTSEKPPPGEASPAPLPVPESPAGGPRMAECGLVLPPGSPEPPQDITAAAWLVQDLATGEVLAAKDPHGRHRPASLIKTLLAVVALEELRPDHVVVATEADADQECTCVGIVAGGEYRVDELVDALLMRSGNDVAHTLATALGGVDAAVEKMNRLAEWLGAADTRAATPSGLDGPGMMTSAYDMSLVFRHAMQQSDYAEAVGTKEIRFPGGPGEPDFPVYNDNPLWATYEGFLGGKTGFTDDSRHTYAGAAERDGRRLAVVLLRAEQQPVRVAEQAARLLDYGFTLAASGSESVGTVTSSPLDSPGDGTGEELASAGVASTTPEDPFGTTGWIVTLAVTLAVIAGLLMGHRKGLLRRPD</sequence>
<feature type="binding site" evidence="8">
    <location>
        <position position="288"/>
    </location>
    <ligand>
        <name>substrate</name>
    </ligand>
</feature>
<evidence type="ECO:0000256" key="3">
    <source>
        <dbReference type="ARBA" id="ARBA00022801"/>
    </source>
</evidence>
<keyword evidence="6" id="KW-0961">Cell wall biogenesis/degradation</keyword>
<reference evidence="14 15" key="1">
    <citation type="submission" date="2011-11" db="EMBL/GenBank/DDBJ databases">
        <title>The Noncontiguous Finished sequence of Saccharomonospora cyanea NA-134.</title>
        <authorList>
            <consortium name="US DOE Joint Genome Institute"/>
            <person name="Lucas S."/>
            <person name="Han J."/>
            <person name="Lapidus A."/>
            <person name="Cheng J.-F."/>
            <person name="Goodwin L."/>
            <person name="Pitluck S."/>
            <person name="Peters L."/>
            <person name="Ovchinnikova G."/>
            <person name="Lu M."/>
            <person name="Detter J.C."/>
            <person name="Han C."/>
            <person name="Tapia R."/>
            <person name="Land M."/>
            <person name="Hauser L."/>
            <person name="Kyrpides N."/>
            <person name="Ivanova N."/>
            <person name="Pagani I."/>
            <person name="Brambilla E.-M."/>
            <person name="Klenk H.-P."/>
            <person name="Woyke T."/>
        </authorList>
    </citation>
    <scope>NUCLEOTIDE SEQUENCE [LARGE SCALE GENOMIC DNA]</scope>
    <source>
        <strain evidence="14 15">NA-134</strain>
    </source>
</reference>
<evidence type="ECO:0000256" key="8">
    <source>
        <dbReference type="PIRSR" id="PIRSR618044-2"/>
    </source>
</evidence>
<keyword evidence="2 12" id="KW-0732">Signal</keyword>
<proteinExistence type="inferred from homology"/>
<dbReference type="eggNOG" id="COG1686">
    <property type="taxonomic scope" value="Bacteria"/>
</dbReference>
<feature type="region of interest" description="Disordered" evidence="10">
    <location>
        <begin position="344"/>
        <end position="374"/>
    </location>
</feature>
<feature type="active site" description="Proton acceptor" evidence="7">
    <location>
        <position position="130"/>
    </location>
</feature>
<gene>
    <name evidence="14" type="ORF">SaccyDRAFT_0632</name>
</gene>
<evidence type="ECO:0000256" key="5">
    <source>
        <dbReference type="ARBA" id="ARBA00022984"/>
    </source>
</evidence>
<feature type="active site" evidence="7">
    <location>
        <position position="182"/>
    </location>
</feature>
<keyword evidence="11" id="KW-0812">Transmembrane</keyword>
<keyword evidence="5" id="KW-0573">Peptidoglycan synthesis</keyword>
<evidence type="ECO:0000256" key="7">
    <source>
        <dbReference type="PIRSR" id="PIRSR618044-1"/>
    </source>
</evidence>
<dbReference type="RefSeq" id="WP_005453497.1">
    <property type="nucleotide sequence ID" value="NZ_CM001440.1"/>
</dbReference>
<dbReference type="Proteomes" id="UP000002791">
    <property type="component" value="Chromosome"/>
</dbReference>
<dbReference type="Gene3D" id="3.40.710.10">
    <property type="entry name" value="DD-peptidase/beta-lactamase superfamily"/>
    <property type="match status" value="1"/>
</dbReference>
<dbReference type="GO" id="GO:0009002">
    <property type="term" value="F:serine-type D-Ala-D-Ala carboxypeptidase activity"/>
    <property type="evidence" value="ECO:0007669"/>
    <property type="project" value="InterPro"/>
</dbReference>
<dbReference type="SUPFAM" id="SSF56601">
    <property type="entry name" value="beta-lactamase/transpeptidase-like"/>
    <property type="match status" value="1"/>
</dbReference>
<name>H5XHV4_9PSEU</name>
<dbReference type="AlphaFoldDB" id="H5XHV4"/>
<dbReference type="GO" id="GO:0009252">
    <property type="term" value="P:peptidoglycan biosynthetic process"/>
    <property type="evidence" value="ECO:0007669"/>
    <property type="project" value="UniProtKB-KW"/>
</dbReference>
<dbReference type="InterPro" id="IPR018044">
    <property type="entry name" value="Peptidase_S11"/>
</dbReference>
<dbReference type="STRING" id="882082.SaccyDRAFT_0632"/>
<evidence type="ECO:0000256" key="9">
    <source>
        <dbReference type="RuleBase" id="RU004016"/>
    </source>
</evidence>
<evidence type="ECO:0000256" key="1">
    <source>
        <dbReference type="ARBA" id="ARBA00007164"/>
    </source>
</evidence>
<dbReference type="GO" id="GO:0008360">
    <property type="term" value="P:regulation of cell shape"/>
    <property type="evidence" value="ECO:0007669"/>
    <property type="project" value="UniProtKB-KW"/>
</dbReference>
<comment type="similarity">
    <text evidence="1 9">Belongs to the peptidase S11 family.</text>
</comment>
<feature type="chain" id="PRO_5039469841" evidence="12">
    <location>
        <begin position="27"/>
        <end position="411"/>
    </location>
</feature>
<protein>
    <submittedName>
        <fullName evidence="14">D-alanyl-D-alanine carboxypeptidase</fullName>
    </submittedName>
</protein>
<keyword evidence="3" id="KW-0378">Hydrolase</keyword>
<evidence type="ECO:0000313" key="15">
    <source>
        <dbReference type="Proteomes" id="UP000002791"/>
    </source>
</evidence>
<keyword evidence="14" id="KW-0645">Protease</keyword>
<dbReference type="InterPro" id="IPR001967">
    <property type="entry name" value="Peptidase_S11_N"/>
</dbReference>
<keyword evidence="15" id="KW-1185">Reference proteome</keyword>
<evidence type="ECO:0000259" key="13">
    <source>
        <dbReference type="Pfam" id="PF00768"/>
    </source>
</evidence>
<feature type="active site" description="Acyl-ester intermediate" evidence="7">
    <location>
        <position position="127"/>
    </location>
</feature>
<accession>H5XHV4</accession>
<keyword evidence="4" id="KW-0133">Cell shape</keyword>
<evidence type="ECO:0000256" key="6">
    <source>
        <dbReference type="ARBA" id="ARBA00023316"/>
    </source>
</evidence>
<feature type="transmembrane region" description="Helical" evidence="11">
    <location>
        <begin position="382"/>
        <end position="401"/>
    </location>
</feature>
<evidence type="ECO:0000256" key="10">
    <source>
        <dbReference type="SAM" id="MobiDB-lite"/>
    </source>
</evidence>
<evidence type="ECO:0000313" key="14">
    <source>
        <dbReference type="EMBL" id="EHR59560.1"/>
    </source>
</evidence>
<feature type="signal peptide" evidence="12">
    <location>
        <begin position="1"/>
        <end position="26"/>
    </location>
</feature>
<dbReference type="PANTHER" id="PTHR21581">
    <property type="entry name" value="D-ALANYL-D-ALANINE CARBOXYPEPTIDASE"/>
    <property type="match status" value="1"/>
</dbReference>
<dbReference type="InterPro" id="IPR012338">
    <property type="entry name" value="Beta-lactam/transpept-like"/>
</dbReference>
<evidence type="ECO:0000256" key="11">
    <source>
        <dbReference type="SAM" id="Phobius"/>
    </source>
</evidence>
<keyword evidence="11" id="KW-1133">Transmembrane helix</keyword>
<dbReference type="PANTHER" id="PTHR21581:SF33">
    <property type="entry name" value="D-ALANYL-D-ALANINE CARBOXYPEPTIDASE DACB"/>
    <property type="match status" value="1"/>
</dbReference>
<feature type="domain" description="Peptidase S11 D-alanyl-D-alanine carboxypeptidase A N-terminal" evidence="13">
    <location>
        <begin position="93"/>
        <end position="318"/>
    </location>
</feature>
<dbReference type="Pfam" id="PF00768">
    <property type="entry name" value="Peptidase_S11"/>
    <property type="match status" value="1"/>
</dbReference>
<dbReference type="GO" id="GO:0071555">
    <property type="term" value="P:cell wall organization"/>
    <property type="evidence" value="ECO:0007669"/>
    <property type="project" value="UniProtKB-KW"/>
</dbReference>
<keyword evidence="14" id="KW-0121">Carboxypeptidase</keyword>
<feature type="compositionally biased region" description="Pro residues" evidence="10">
    <location>
        <begin position="46"/>
        <end position="72"/>
    </location>
</feature>
<keyword evidence="11" id="KW-0472">Membrane</keyword>
<dbReference type="GO" id="GO:0006508">
    <property type="term" value="P:proteolysis"/>
    <property type="evidence" value="ECO:0007669"/>
    <property type="project" value="InterPro"/>
</dbReference>
<evidence type="ECO:0000256" key="4">
    <source>
        <dbReference type="ARBA" id="ARBA00022960"/>
    </source>
</evidence>